<keyword evidence="3 6" id="KW-0812">Transmembrane</keyword>
<evidence type="ECO:0000313" key="7">
    <source>
        <dbReference type="EMBL" id="OIW02842.1"/>
    </source>
</evidence>
<feature type="transmembrane region" description="Helical" evidence="6">
    <location>
        <begin position="656"/>
        <end position="676"/>
    </location>
</feature>
<feature type="non-terminal residue" evidence="7">
    <location>
        <position position="1"/>
    </location>
</feature>
<dbReference type="InterPro" id="IPR000109">
    <property type="entry name" value="POT_fam"/>
</dbReference>
<feature type="transmembrane region" description="Helical" evidence="6">
    <location>
        <begin position="345"/>
        <end position="367"/>
    </location>
</feature>
<evidence type="ECO:0000256" key="6">
    <source>
        <dbReference type="SAM" id="Phobius"/>
    </source>
</evidence>
<keyword evidence="8" id="KW-1185">Reference proteome</keyword>
<name>A0A4P1R5V1_LUPAN</name>
<evidence type="ECO:0000256" key="3">
    <source>
        <dbReference type="ARBA" id="ARBA00022692"/>
    </source>
</evidence>
<evidence type="ECO:0000256" key="4">
    <source>
        <dbReference type="ARBA" id="ARBA00022989"/>
    </source>
</evidence>
<evidence type="ECO:0000256" key="2">
    <source>
        <dbReference type="ARBA" id="ARBA00005982"/>
    </source>
</evidence>
<keyword evidence="4 6" id="KW-1133">Transmembrane helix</keyword>
<dbReference type="PANTHER" id="PTHR11654">
    <property type="entry name" value="OLIGOPEPTIDE TRANSPORTER-RELATED"/>
    <property type="match status" value="1"/>
</dbReference>
<feature type="transmembrane region" description="Helical" evidence="6">
    <location>
        <begin position="41"/>
        <end position="61"/>
    </location>
</feature>
<feature type="transmembrane region" description="Helical" evidence="6">
    <location>
        <begin position="109"/>
        <end position="129"/>
    </location>
</feature>
<feature type="transmembrane region" description="Helical" evidence="6">
    <location>
        <begin position="149"/>
        <end position="171"/>
    </location>
</feature>
<dbReference type="GO" id="GO:0022857">
    <property type="term" value="F:transmembrane transporter activity"/>
    <property type="evidence" value="ECO:0007669"/>
    <property type="project" value="InterPro"/>
</dbReference>
<accession>A0A4P1R5V1</accession>
<dbReference type="Proteomes" id="UP000188354">
    <property type="component" value="Chromosome LG11"/>
</dbReference>
<feature type="transmembrane region" description="Helical" evidence="6">
    <location>
        <begin position="306"/>
        <end position="325"/>
    </location>
</feature>
<feature type="transmembrane region" description="Helical" evidence="6">
    <location>
        <begin position="6"/>
        <end position="29"/>
    </location>
</feature>
<dbReference type="Gene3D" id="1.20.1250.20">
    <property type="entry name" value="MFS general substrate transporter like domains"/>
    <property type="match status" value="3"/>
</dbReference>
<feature type="transmembrane region" description="Helical" evidence="6">
    <location>
        <begin position="537"/>
        <end position="557"/>
    </location>
</feature>
<protein>
    <submittedName>
        <fullName evidence="7">Uncharacterized protein</fullName>
    </submittedName>
</protein>
<dbReference type="Pfam" id="PF00854">
    <property type="entry name" value="PTR2"/>
    <property type="match status" value="2"/>
</dbReference>
<proteinExistence type="inferred from homology"/>
<feature type="transmembrane region" description="Helical" evidence="6">
    <location>
        <begin position="492"/>
        <end position="517"/>
    </location>
</feature>
<evidence type="ECO:0000313" key="8">
    <source>
        <dbReference type="Proteomes" id="UP000188354"/>
    </source>
</evidence>
<feature type="transmembrane region" description="Helical" evidence="6">
    <location>
        <begin position="456"/>
        <end position="480"/>
    </location>
</feature>
<feature type="transmembrane region" description="Helical" evidence="6">
    <location>
        <begin position="260"/>
        <end position="285"/>
    </location>
</feature>
<dbReference type="Gramene" id="OIW02842">
    <property type="protein sequence ID" value="OIW02842"/>
    <property type="gene ID" value="TanjilG_29618"/>
</dbReference>
<evidence type="ECO:0000256" key="5">
    <source>
        <dbReference type="ARBA" id="ARBA00023136"/>
    </source>
</evidence>
<reference evidence="7 8" key="1">
    <citation type="journal article" date="2017" name="Plant Biotechnol. J.">
        <title>A comprehensive draft genome sequence for lupin (Lupinus angustifolius), an emerging health food: insights into plant-microbe interactions and legume evolution.</title>
        <authorList>
            <person name="Hane J.K."/>
            <person name="Ming Y."/>
            <person name="Kamphuis L.G."/>
            <person name="Nelson M.N."/>
            <person name="Garg G."/>
            <person name="Atkins C.A."/>
            <person name="Bayer P.E."/>
            <person name="Bravo A."/>
            <person name="Bringans S."/>
            <person name="Cannon S."/>
            <person name="Edwards D."/>
            <person name="Foley R."/>
            <person name="Gao L.L."/>
            <person name="Harrison M.J."/>
            <person name="Huang W."/>
            <person name="Hurgobin B."/>
            <person name="Li S."/>
            <person name="Liu C.W."/>
            <person name="McGrath A."/>
            <person name="Morahan G."/>
            <person name="Murray J."/>
            <person name="Weller J."/>
            <person name="Jian J."/>
            <person name="Singh K.B."/>
        </authorList>
    </citation>
    <scope>NUCLEOTIDE SEQUENCE [LARGE SCALE GENOMIC DNA]</scope>
    <source>
        <strain evidence="8">cv. Tanjil</strain>
        <tissue evidence="7">Whole plant</tissue>
    </source>
</reference>
<evidence type="ECO:0000256" key="1">
    <source>
        <dbReference type="ARBA" id="ARBA00004141"/>
    </source>
</evidence>
<feature type="transmembrane region" description="Helical" evidence="6">
    <location>
        <begin position="67"/>
        <end position="88"/>
    </location>
</feature>
<organism evidence="7 8">
    <name type="scientific">Lupinus angustifolius</name>
    <name type="common">Narrow-leaved blue lupine</name>
    <dbReference type="NCBI Taxonomy" id="3871"/>
    <lineage>
        <taxon>Eukaryota</taxon>
        <taxon>Viridiplantae</taxon>
        <taxon>Streptophyta</taxon>
        <taxon>Embryophyta</taxon>
        <taxon>Tracheophyta</taxon>
        <taxon>Spermatophyta</taxon>
        <taxon>Magnoliopsida</taxon>
        <taxon>eudicotyledons</taxon>
        <taxon>Gunneridae</taxon>
        <taxon>Pentapetalae</taxon>
        <taxon>rosids</taxon>
        <taxon>fabids</taxon>
        <taxon>Fabales</taxon>
        <taxon>Fabaceae</taxon>
        <taxon>Papilionoideae</taxon>
        <taxon>50 kb inversion clade</taxon>
        <taxon>genistoids sensu lato</taxon>
        <taxon>core genistoids</taxon>
        <taxon>Genisteae</taxon>
        <taxon>Lupinus</taxon>
    </lineage>
</organism>
<comment type="similarity">
    <text evidence="2">Belongs to the major facilitator superfamily. Proton-dependent oligopeptide transporter (POT/PTR) (TC 2.A.17) family.</text>
</comment>
<sequence>NNIWFLIAVVELFQSLVFLGNSMNLVRYFSKHMHYPVAQSSNMLTNFVGFSYLLAIVAGYINDSYLTKLTAFVLYATIELLGVILLTYQAKNSNLLPPENETPSTFQAAILYIGLGAMAIGIGGSKATLPTHGADQLDHNKQSLISSFFSWYYISILAASILAATLMVFVASARNTNDTTTVEVHQSAKEQSYVKDKSYNKFKFLNKALNDDTIEVAQIEETKSFLSLLPIFATTIMLNCCVAQIMTFSVQQGNFMNRKIYNFTITTQSISLIPLGAVLFLLYLLEQSKRFYGNNEAFNKIYQPHVRMGVGLALSSVSMAVAAMVEYMRLKEFNEGNLLSAFWLMAQTLLLTLSDVTVVGGMLEFFYSKAPDGMRSLCTSLPWCSTSMGYFFSTMLVTKVIVASKQNTNDTTTVELHQNVKVQSYTKEKSYNKFKFLKKVLNDDTIEVAQVEETKAFLGLLPIFATTFLLNCGTAQLMTFLVQQGNFMNRKIYNFTITTQSISIIPLVVILVFLYLLEQSKRFYGNNEAINKINQPLVRMGVGLVGSTMSMTVAAMVEYKRLNEFNEGNLMSAFWLIPQSLLSLLSEVITVGGMLELFYSKAPNGMRSICTSLSWCSTSMGYFLSTVLVTVCNSVSGRFGHAWIGGQDLNHDRLDLFYTLLSFLSFINFIVFVIFARRF</sequence>
<dbReference type="SUPFAM" id="SSF103473">
    <property type="entry name" value="MFS general substrate transporter"/>
    <property type="match status" value="1"/>
</dbReference>
<dbReference type="EMBL" id="CM007371">
    <property type="protein sequence ID" value="OIW02842.1"/>
    <property type="molecule type" value="Genomic_DNA"/>
</dbReference>
<dbReference type="InterPro" id="IPR036259">
    <property type="entry name" value="MFS_trans_sf"/>
</dbReference>
<comment type="subcellular location">
    <subcellularLocation>
        <location evidence="1">Membrane</location>
        <topology evidence="1">Multi-pass membrane protein</topology>
    </subcellularLocation>
</comment>
<dbReference type="AlphaFoldDB" id="A0A4P1R5V1"/>
<feature type="transmembrane region" description="Helical" evidence="6">
    <location>
        <begin position="577"/>
        <end position="599"/>
    </location>
</feature>
<keyword evidence="5 6" id="KW-0472">Membrane</keyword>
<gene>
    <name evidence="7" type="ORF">TanjilG_29618</name>
</gene>
<dbReference type="GO" id="GO:0016020">
    <property type="term" value="C:membrane"/>
    <property type="evidence" value="ECO:0007669"/>
    <property type="project" value="UniProtKB-SubCell"/>
</dbReference>
<feature type="transmembrane region" description="Helical" evidence="6">
    <location>
        <begin position="620"/>
        <end position="644"/>
    </location>
</feature>
<feature type="transmembrane region" description="Helical" evidence="6">
    <location>
        <begin position="225"/>
        <end position="248"/>
    </location>
</feature>